<proteinExistence type="predicted"/>
<feature type="compositionally biased region" description="Basic and acidic residues" evidence="1">
    <location>
        <begin position="697"/>
        <end position="714"/>
    </location>
</feature>
<accession>A0A6A6FKX0</accession>
<dbReference type="AlphaFoldDB" id="A0A6A6FKX0"/>
<feature type="compositionally biased region" description="Low complexity" evidence="1">
    <location>
        <begin position="904"/>
        <end position="913"/>
    </location>
</feature>
<feature type="compositionally biased region" description="Basic and acidic residues" evidence="1">
    <location>
        <begin position="30"/>
        <end position="39"/>
    </location>
</feature>
<keyword evidence="3" id="KW-1185">Reference proteome</keyword>
<gene>
    <name evidence="2" type="ORF">CERZMDRAFT_96146</name>
</gene>
<feature type="region of interest" description="Disordered" evidence="1">
    <location>
        <begin position="816"/>
        <end position="836"/>
    </location>
</feature>
<evidence type="ECO:0000256" key="1">
    <source>
        <dbReference type="SAM" id="MobiDB-lite"/>
    </source>
</evidence>
<feature type="compositionally biased region" description="Basic and acidic residues" evidence="1">
    <location>
        <begin position="1"/>
        <end position="11"/>
    </location>
</feature>
<feature type="region of interest" description="Disordered" evidence="1">
    <location>
        <begin position="409"/>
        <end position="571"/>
    </location>
</feature>
<feature type="compositionally biased region" description="Polar residues" evidence="1">
    <location>
        <begin position="291"/>
        <end position="306"/>
    </location>
</feature>
<dbReference type="Proteomes" id="UP000799539">
    <property type="component" value="Unassembled WGS sequence"/>
</dbReference>
<feature type="compositionally biased region" description="Polar residues" evidence="1">
    <location>
        <begin position="317"/>
        <end position="328"/>
    </location>
</feature>
<feature type="compositionally biased region" description="Basic and acidic residues" evidence="1">
    <location>
        <begin position="218"/>
        <end position="227"/>
    </location>
</feature>
<feature type="compositionally biased region" description="Polar residues" evidence="1">
    <location>
        <begin position="537"/>
        <end position="554"/>
    </location>
</feature>
<feature type="compositionally biased region" description="Polar residues" evidence="1">
    <location>
        <begin position="271"/>
        <end position="281"/>
    </location>
</feature>
<sequence length="1174" mass="132287">MSFVTEDRKPVIDSGTGDMDWQWDTDDDEKDSRLTEDTARYPQTQLIPLLKVDSQTSSMPRTNSLRTHTGFKRRLGSGGLNLSHDVMQRRDHEAFPIPQRSAQPSLVEITDSKPHFRSRGAGHPLRLRTTTGAPFVQIDSESEDDKEPLDAKAPNCSPVSKPQGPPLILEQDREATLAASAARREEARKRKAEGGLNNGAASSKKAKHRFAPSTTSKSRGESFRLRPTETLAPRLQTLLAKNDGQSSKAQEQDVIVIRSDSGSPPRPGQLKNRNPTTSLARDQTLKEQSRFLPSSSRAPNHTSFTERVQKLKRERSSVTPLAPQTTIRPSIEIPDVAASIERSEVRRKRLDAEDAKNFAERFASECERGKEGTKAIAEHQRRQYEADTALKRGRDEKFRAELEQQAKVRQAALEDKRRQELERQRKEKADEKQNKDIAFGMQQLQKERKETQNKKLEADAARQRRRAEEEQQRNAERLRSTEEKRAELAKRPPVLDEQARKRRDERTRLKKERSARNKQAEDDNADEELIVPEAQKPQPQSLSALPRESQSNIGNEDHGTAAHPSDPASAFKPVALNSAAGVKAVNTASKASPCPGASSARAGHGRALGEILDEDAKLVHWKDTGDQWPAIAEKYEKLTGKKRAIGTLRRRYQQVSAALKEAGVCSMLKLRMFKGEEDFRRQVNSMVHGQWPLPADDGPRKDAAATETKKNLTERKISKDSLPAPGEILPIDALLIRWRNDGMIWSDVMRKYETIAGTRKREDTLRARWREVSDALEDATVFDDEIEALAYDAPGARARVNSKVWKVWPPVLKPPQTPRTQVLGARSRGTPPKVPRHDFGLGPRRLEPIAGPVATVQPLPQLLEDLDTEDASGQPHPTTAGKNINNEMFSKWLQARQDSLAANDGSSSTSGSDCESLVDEDDPEDLFYFVWRVYRRECTAEDEQEGIDVGKKEWRECGETYDCLDEANRAAEDETKLVVPGGVDFSDVEVDSKKEIHDDCHCFTLSSAEVGTLQVKVEISTCWPDHRIPPTSKKGWIAADIYCVMERTTTTSRTVDEVLNETVTERDIWKGVIDGTLTSHIDQANSRAAGIFAEKVLSKTVDLNFNSIQKMRKVEELLQNMEWDEKLEGPKFYGKHEFSDKGRVLEVWTHVTRLAGPRNHFQFRKARKEDRQYE</sequence>
<dbReference type="OrthoDB" id="3647232at2759"/>
<feature type="region of interest" description="Disordered" evidence="1">
    <location>
        <begin position="691"/>
        <end position="714"/>
    </location>
</feature>
<feature type="region of interest" description="Disordered" evidence="1">
    <location>
        <begin position="364"/>
        <end position="394"/>
    </location>
</feature>
<feature type="compositionally biased region" description="Basic and acidic residues" evidence="1">
    <location>
        <begin position="409"/>
        <end position="435"/>
    </location>
</feature>
<protein>
    <submittedName>
        <fullName evidence="2">Uncharacterized protein</fullName>
    </submittedName>
</protein>
<feature type="region of interest" description="Disordered" evidence="1">
    <location>
        <begin position="1"/>
        <end position="80"/>
    </location>
</feature>
<reference evidence="2" key="1">
    <citation type="journal article" date="2020" name="Stud. Mycol.">
        <title>101 Dothideomycetes genomes: a test case for predicting lifestyles and emergence of pathogens.</title>
        <authorList>
            <person name="Haridas S."/>
            <person name="Albert R."/>
            <person name="Binder M."/>
            <person name="Bloem J."/>
            <person name="Labutti K."/>
            <person name="Salamov A."/>
            <person name="Andreopoulos B."/>
            <person name="Baker S."/>
            <person name="Barry K."/>
            <person name="Bills G."/>
            <person name="Bluhm B."/>
            <person name="Cannon C."/>
            <person name="Castanera R."/>
            <person name="Culley D."/>
            <person name="Daum C."/>
            <person name="Ezra D."/>
            <person name="Gonzalez J."/>
            <person name="Henrissat B."/>
            <person name="Kuo A."/>
            <person name="Liang C."/>
            <person name="Lipzen A."/>
            <person name="Lutzoni F."/>
            <person name="Magnuson J."/>
            <person name="Mondo S."/>
            <person name="Nolan M."/>
            <person name="Ohm R."/>
            <person name="Pangilinan J."/>
            <person name="Park H.-J."/>
            <person name="Ramirez L."/>
            <person name="Alfaro M."/>
            <person name="Sun H."/>
            <person name="Tritt A."/>
            <person name="Yoshinaga Y."/>
            <person name="Zwiers L.-H."/>
            <person name="Turgeon B."/>
            <person name="Goodwin S."/>
            <person name="Spatafora J."/>
            <person name="Crous P."/>
            <person name="Grigoriev I."/>
        </authorList>
    </citation>
    <scope>NUCLEOTIDE SEQUENCE</scope>
    <source>
        <strain evidence="2">SCOH1-5</strain>
    </source>
</reference>
<dbReference type="EMBL" id="ML992669">
    <property type="protein sequence ID" value="KAF2214119.1"/>
    <property type="molecule type" value="Genomic_DNA"/>
</dbReference>
<feature type="compositionally biased region" description="Basic and acidic residues" evidence="1">
    <location>
        <begin position="445"/>
        <end position="521"/>
    </location>
</feature>
<feature type="region of interest" description="Disordered" evidence="1">
    <location>
        <begin position="899"/>
        <end position="919"/>
    </location>
</feature>
<organism evidence="2 3">
    <name type="scientific">Cercospora zeae-maydis SCOH1-5</name>
    <dbReference type="NCBI Taxonomy" id="717836"/>
    <lineage>
        <taxon>Eukaryota</taxon>
        <taxon>Fungi</taxon>
        <taxon>Dikarya</taxon>
        <taxon>Ascomycota</taxon>
        <taxon>Pezizomycotina</taxon>
        <taxon>Dothideomycetes</taxon>
        <taxon>Dothideomycetidae</taxon>
        <taxon>Mycosphaerellales</taxon>
        <taxon>Mycosphaerellaceae</taxon>
        <taxon>Cercospora</taxon>
    </lineage>
</organism>
<name>A0A6A6FKX0_9PEZI</name>
<feature type="compositionally biased region" description="Polar residues" evidence="1">
    <location>
        <begin position="53"/>
        <end position="67"/>
    </location>
</feature>
<evidence type="ECO:0000313" key="2">
    <source>
        <dbReference type="EMBL" id="KAF2214119.1"/>
    </source>
</evidence>
<feature type="region of interest" description="Disordered" evidence="1">
    <location>
        <begin position="139"/>
        <end position="330"/>
    </location>
</feature>
<evidence type="ECO:0000313" key="3">
    <source>
        <dbReference type="Proteomes" id="UP000799539"/>
    </source>
</evidence>
<feature type="compositionally biased region" description="Basic and acidic residues" evidence="1">
    <location>
        <begin position="307"/>
        <end position="316"/>
    </location>
</feature>